<keyword evidence="2" id="KW-1185">Reference proteome</keyword>
<dbReference type="Proteomes" id="UP000077266">
    <property type="component" value="Unassembled WGS sequence"/>
</dbReference>
<gene>
    <name evidence="1" type="ORF">EXIGLDRAFT_830993</name>
</gene>
<dbReference type="InParanoid" id="A0A165N387"/>
<name>A0A165N387_EXIGL</name>
<dbReference type="EMBL" id="KV425903">
    <property type="protein sequence ID" value="KZW00144.1"/>
    <property type="molecule type" value="Genomic_DNA"/>
</dbReference>
<evidence type="ECO:0000313" key="2">
    <source>
        <dbReference type="Proteomes" id="UP000077266"/>
    </source>
</evidence>
<reference evidence="1 2" key="1">
    <citation type="journal article" date="2016" name="Mol. Biol. Evol.">
        <title>Comparative Genomics of Early-Diverging Mushroom-Forming Fungi Provides Insights into the Origins of Lignocellulose Decay Capabilities.</title>
        <authorList>
            <person name="Nagy L.G."/>
            <person name="Riley R."/>
            <person name="Tritt A."/>
            <person name="Adam C."/>
            <person name="Daum C."/>
            <person name="Floudas D."/>
            <person name="Sun H."/>
            <person name="Yadav J.S."/>
            <person name="Pangilinan J."/>
            <person name="Larsson K.H."/>
            <person name="Matsuura K."/>
            <person name="Barry K."/>
            <person name="Labutti K."/>
            <person name="Kuo R."/>
            <person name="Ohm R.A."/>
            <person name="Bhattacharya S.S."/>
            <person name="Shirouzu T."/>
            <person name="Yoshinaga Y."/>
            <person name="Martin F.M."/>
            <person name="Grigoriev I.V."/>
            <person name="Hibbett D.S."/>
        </authorList>
    </citation>
    <scope>NUCLEOTIDE SEQUENCE [LARGE SCALE GENOMIC DNA]</scope>
    <source>
        <strain evidence="1 2">HHB12029</strain>
    </source>
</reference>
<proteinExistence type="predicted"/>
<dbReference type="AlphaFoldDB" id="A0A165N387"/>
<organism evidence="1 2">
    <name type="scientific">Exidia glandulosa HHB12029</name>
    <dbReference type="NCBI Taxonomy" id="1314781"/>
    <lineage>
        <taxon>Eukaryota</taxon>
        <taxon>Fungi</taxon>
        <taxon>Dikarya</taxon>
        <taxon>Basidiomycota</taxon>
        <taxon>Agaricomycotina</taxon>
        <taxon>Agaricomycetes</taxon>
        <taxon>Auriculariales</taxon>
        <taxon>Exidiaceae</taxon>
        <taxon>Exidia</taxon>
    </lineage>
</organism>
<evidence type="ECO:0000313" key="1">
    <source>
        <dbReference type="EMBL" id="KZW00144.1"/>
    </source>
</evidence>
<protein>
    <submittedName>
        <fullName evidence="1">Uncharacterized protein</fullName>
    </submittedName>
</protein>
<accession>A0A165N387</accession>
<sequence length="319" mass="36055">MTSICLSTSDLWDNENEAVHTLPPTIAQSISYVEHMDSRADDLLIYLNSFETSARIMAFASLPALPPDRTGFRGLTTLQVLSDHRSISVSNLFPLLRLLPLLKSLTLLGVFADDLPVDDRECRDVEFPFALDTYELYACFRGCHIPLLSSTDHHVRDLRFHLPAKPDERTASAVLDAARNAAPYLRTLYVNLQPWESILSLENTRSILKRCTHLRDLTIDFQMLTPRSQEMASVLDELPSGGRALQGLGMVLFGSYVGMLDYSRCFELARQIETRSWSLRSLREISVTASPPGAVTPDAMNPFRRLCQKERYRFVLDIC</sequence>